<evidence type="ECO:0000256" key="5">
    <source>
        <dbReference type="ARBA" id="ARBA00023159"/>
    </source>
</evidence>
<name>A0AA35NN82_SACUV</name>
<dbReference type="FunFam" id="3.30.310.180:FF:000001">
    <property type="entry name" value="Mediator of RNA polymerase II transcription subunit 20"/>
    <property type="match status" value="1"/>
</dbReference>
<evidence type="ECO:0000256" key="8">
    <source>
        <dbReference type="ARBA" id="ARBA00031954"/>
    </source>
</evidence>
<comment type="subcellular location">
    <subcellularLocation>
        <location evidence="1 9">Nucleus</location>
    </subcellularLocation>
</comment>
<comment type="similarity">
    <text evidence="2 9">Belongs to the Mediator complex subunit 20 family.</text>
</comment>
<evidence type="ECO:0000313" key="11">
    <source>
        <dbReference type="Proteomes" id="UP001162090"/>
    </source>
</evidence>
<dbReference type="PIRSF" id="PIRSF007945">
    <property type="entry name" value="SRB2"/>
    <property type="match status" value="1"/>
</dbReference>
<protein>
    <recommendedName>
        <fullName evidence="3 9">Mediator of RNA polymerase II transcription subunit 20</fullName>
    </recommendedName>
    <alternativeName>
        <fullName evidence="8 9">Mediator complex subunit 20</fullName>
    </alternativeName>
</protein>
<proteinExistence type="inferred from homology"/>
<dbReference type="EMBL" id="OX365926">
    <property type="protein sequence ID" value="CAI4051590.1"/>
    <property type="molecule type" value="Genomic_DNA"/>
</dbReference>
<dbReference type="GO" id="GO:0006357">
    <property type="term" value="P:regulation of transcription by RNA polymerase II"/>
    <property type="evidence" value="ECO:0007669"/>
    <property type="project" value="InterPro"/>
</dbReference>
<accession>A0AA35NN82</accession>
<dbReference type="Proteomes" id="UP001162090">
    <property type="component" value="Chromosome 15"/>
</dbReference>
<keyword evidence="7 9" id="KW-0539">Nucleus</keyword>
<dbReference type="GO" id="GO:0003712">
    <property type="term" value="F:transcription coregulator activity"/>
    <property type="evidence" value="ECO:0007669"/>
    <property type="project" value="InterPro"/>
</dbReference>
<dbReference type="InterPro" id="IPR013921">
    <property type="entry name" value="Mediator_Med20"/>
</dbReference>
<evidence type="ECO:0000313" key="10">
    <source>
        <dbReference type="EMBL" id="CAI4051590.1"/>
    </source>
</evidence>
<keyword evidence="5 9" id="KW-0010">Activator</keyword>
<keyword evidence="4 9" id="KW-0805">Transcription regulation</keyword>
<evidence type="ECO:0000256" key="3">
    <source>
        <dbReference type="ARBA" id="ARBA00019690"/>
    </source>
</evidence>
<dbReference type="Pfam" id="PF08612">
    <property type="entry name" value="Med20"/>
    <property type="match status" value="1"/>
</dbReference>
<keyword evidence="6 9" id="KW-0804">Transcription</keyword>
<gene>
    <name evidence="10" type="primary">SUVC15G1960</name>
    <name evidence="10" type="ORF">SUVC_15G1960</name>
</gene>
<evidence type="ECO:0000256" key="2">
    <source>
        <dbReference type="ARBA" id="ARBA00010743"/>
    </source>
</evidence>
<sequence length="215" mass="23497">MAKSAVIFVERATPATLTELKDALSNSILSVQEPWSIDFRTYRCSIKNLPAHISKLMYSITFHHHARQTVLIKDKSAMVTTAAAADIPPALVFNGSSTGVPESIDSILSSKLSNIWLQRQLIKGDAGETLLMDGLTVRLVNLFSSTGFKGLLIELQAGAPHEAAVFEAKIADIEAHLSEIHVKDFKTSSDSLTPGSESDNYICDLAYQYVRALEF</sequence>
<dbReference type="AlphaFoldDB" id="A0AA35NN82"/>
<evidence type="ECO:0000256" key="4">
    <source>
        <dbReference type="ARBA" id="ARBA00023015"/>
    </source>
</evidence>
<comment type="function">
    <text evidence="9">Component of the Mediator complex, a coactivator involved in the regulated transcription of nearly all RNA polymerase II-dependent genes. Mediator functions as a bridge to convey information from gene-specific regulatory proteins to the basal RNA polymerase II transcription machinery.</text>
</comment>
<dbReference type="Gene3D" id="3.30.310.180">
    <property type="match status" value="2"/>
</dbReference>
<evidence type="ECO:0000256" key="7">
    <source>
        <dbReference type="ARBA" id="ARBA00023242"/>
    </source>
</evidence>
<dbReference type="InterPro" id="IPR016532">
    <property type="entry name" value="Med20"/>
</dbReference>
<evidence type="ECO:0000256" key="6">
    <source>
        <dbReference type="ARBA" id="ARBA00023163"/>
    </source>
</evidence>
<dbReference type="GO" id="GO:0016592">
    <property type="term" value="C:mediator complex"/>
    <property type="evidence" value="ECO:0007669"/>
    <property type="project" value="InterPro"/>
</dbReference>
<organism evidence="10 11">
    <name type="scientific">Saccharomyces uvarum</name>
    <name type="common">Yeast</name>
    <name type="synonym">Saccharomyces bayanus var. uvarum</name>
    <dbReference type="NCBI Taxonomy" id="230603"/>
    <lineage>
        <taxon>Eukaryota</taxon>
        <taxon>Fungi</taxon>
        <taxon>Dikarya</taxon>
        <taxon>Ascomycota</taxon>
        <taxon>Saccharomycotina</taxon>
        <taxon>Saccharomycetes</taxon>
        <taxon>Saccharomycetales</taxon>
        <taxon>Saccharomycetaceae</taxon>
        <taxon>Saccharomyces</taxon>
    </lineage>
</organism>
<reference evidence="10" key="1">
    <citation type="submission" date="2022-10" db="EMBL/GenBank/DDBJ databases">
        <authorList>
            <person name="Byrne P K."/>
        </authorList>
    </citation>
    <scope>NUCLEOTIDE SEQUENCE</scope>
    <source>
        <strain evidence="10">CBS7001</strain>
    </source>
</reference>
<evidence type="ECO:0000256" key="9">
    <source>
        <dbReference type="PIRNR" id="PIRNR007945"/>
    </source>
</evidence>
<evidence type="ECO:0000256" key="1">
    <source>
        <dbReference type="ARBA" id="ARBA00004123"/>
    </source>
</evidence>